<feature type="domain" description="Formyl transferase C-terminal" evidence="7">
    <location>
        <begin position="215"/>
        <end position="299"/>
    </location>
</feature>
<evidence type="ECO:0000256" key="2">
    <source>
        <dbReference type="ARBA" id="ARBA00012261"/>
    </source>
</evidence>
<dbReference type="Pfam" id="PF02911">
    <property type="entry name" value="Formyl_trans_C"/>
    <property type="match status" value="1"/>
</dbReference>
<keyword evidence="4 5" id="KW-0648">Protein biosynthesis</keyword>
<comment type="similarity">
    <text evidence="1 5">Belongs to the Fmt family.</text>
</comment>
<evidence type="ECO:0000313" key="8">
    <source>
        <dbReference type="EMBL" id="SSC12487.1"/>
    </source>
</evidence>
<keyword evidence="9" id="KW-1185">Reference proteome</keyword>
<evidence type="ECO:0000256" key="3">
    <source>
        <dbReference type="ARBA" id="ARBA00022679"/>
    </source>
</evidence>
<evidence type="ECO:0000259" key="7">
    <source>
        <dbReference type="Pfam" id="PF02911"/>
    </source>
</evidence>
<evidence type="ECO:0000256" key="4">
    <source>
        <dbReference type="ARBA" id="ARBA00022917"/>
    </source>
</evidence>
<evidence type="ECO:0000313" key="9">
    <source>
        <dbReference type="Proteomes" id="UP000250796"/>
    </source>
</evidence>
<evidence type="ECO:0000256" key="5">
    <source>
        <dbReference type="HAMAP-Rule" id="MF_00182"/>
    </source>
</evidence>
<dbReference type="SUPFAM" id="SSF53328">
    <property type="entry name" value="Formyltransferase"/>
    <property type="match status" value="1"/>
</dbReference>
<comment type="catalytic activity">
    <reaction evidence="5">
        <text>L-methionyl-tRNA(fMet) + (6R)-10-formyltetrahydrofolate = N-formyl-L-methionyl-tRNA(fMet) + (6S)-5,6,7,8-tetrahydrofolate + H(+)</text>
        <dbReference type="Rhea" id="RHEA:24380"/>
        <dbReference type="Rhea" id="RHEA-COMP:9952"/>
        <dbReference type="Rhea" id="RHEA-COMP:9953"/>
        <dbReference type="ChEBI" id="CHEBI:15378"/>
        <dbReference type="ChEBI" id="CHEBI:57453"/>
        <dbReference type="ChEBI" id="CHEBI:78530"/>
        <dbReference type="ChEBI" id="CHEBI:78844"/>
        <dbReference type="ChEBI" id="CHEBI:195366"/>
        <dbReference type="EC" id="2.1.2.9"/>
    </reaction>
</comment>
<dbReference type="CDD" id="cd08704">
    <property type="entry name" value="Met_tRNA_FMT_C"/>
    <property type="match status" value="1"/>
</dbReference>
<reference evidence="8 9" key="1">
    <citation type="submission" date="2017-01" db="EMBL/GenBank/DDBJ databases">
        <authorList>
            <person name="Erauso G."/>
        </authorList>
    </citation>
    <scope>NUCLEOTIDE SEQUENCE [LARGE SCALE GENOMIC DNA]</scope>
    <source>
        <strain evidence="8">MESINF1</strain>
    </source>
</reference>
<dbReference type="PANTHER" id="PTHR11138:SF5">
    <property type="entry name" value="METHIONYL-TRNA FORMYLTRANSFERASE, MITOCHONDRIAL"/>
    <property type="match status" value="1"/>
</dbReference>
<accession>A0A7Z7LEI7</accession>
<name>A0A7Z7LEI7_9BACT</name>
<evidence type="ECO:0000259" key="6">
    <source>
        <dbReference type="Pfam" id="PF00551"/>
    </source>
</evidence>
<dbReference type="GO" id="GO:0005829">
    <property type="term" value="C:cytosol"/>
    <property type="evidence" value="ECO:0007669"/>
    <property type="project" value="TreeGrafter"/>
</dbReference>
<dbReference type="NCBIfam" id="TIGR00460">
    <property type="entry name" value="fmt"/>
    <property type="match status" value="1"/>
</dbReference>
<keyword evidence="3 5" id="KW-0808">Transferase</keyword>
<dbReference type="KEGG" id="minf:MESINF_1038"/>
<gene>
    <name evidence="5 8" type="primary">fmt</name>
    <name evidence="8" type="ORF">MESINF_1038</name>
</gene>
<proteinExistence type="inferred from homology"/>
<dbReference type="CDD" id="cd08646">
    <property type="entry name" value="FMT_core_Met-tRNA-FMT_N"/>
    <property type="match status" value="1"/>
</dbReference>
<comment type="function">
    <text evidence="5">Attaches a formyl group to the free amino group of methionyl-tRNA(fMet). The formyl group appears to play a dual role in the initiator identity of N-formylmethionyl-tRNA by promoting its recognition by IF2 and preventing the misappropriation of this tRNA by the elongation apparatus.</text>
</comment>
<dbReference type="EC" id="2.1.2.9" evidence="2 5"/>
<dbReference type="RefSeq" id="WP_169698801.1">
    <property type="nucleotide sequence ID" value="NZ_LS974202.1"/>
</dbReference>
<dbReference type="HAMAP" id="MF_00182">
    <property type="entry name" value="Formyl_trans"/>
    <property type="match status" value="1"/>
</dbReference>
<feature type="binding site" evidence="5">
    <location>
        <begin position="109"/>
        <end position="112"/>
    </location>
    <ligand>
        <name>(6S)-5,6,7,8-tetrahydrofolate</name>
        <dbReference type="ChEBI" id="CHEBI:57453"/>
    </ligand>
</feature>
<dbReference type="EMBL" id="LS974202">
    <property type="protein sequence ID" value="SSC12487.1"/>
    <property type="molecule type" value="Genomic_DNA"/>
</dbReference>
<dbReference type="InterPro" id="IPR005794">
    <property type="entry name" value="Fmt"/>
</dbReference>
<dbReference type="InterPro" id="IPR005793">
    <property type="entry name" value="Formyl_trans_C"/>
</dbReference>
<organism evidence="8 9">
    <name type="scientific">Mesotoga infera</name>
    <dbReference type="NCBI Taxonomy" id="1236046"/>
    <lineage>
        <taxon>Bacteria</taxon>
        <taxon>Thermotogati</taxon>
        <taxon>Thermotogota</taxon>
        <taxon>Thermotogae</taxon>
        <taxon>Kosmotogales</taxon>
        <taxon>Kosmotogaceae</taxon>
        <taxon>Mesotoga</taxon>
    </lineage>
</organism>
<dbReference type="AlphaFoldDB" id="A0A7Z7LEI7"/>
<dbReference type="InterPro" id="IPR011034">
    <property type="entry name" value="Formyl_transferase-like_C_sf"/>
</dbReference>
<dbReference type="InterPro" id="IPR002376">
    <property type="entry name" value="Formyl_transf_N"/>
</dbReference>
<dbReference type="Pfam" id="PF00551">
    <property type="entry name" value="Formyl_trans_N"/>
    <property type="match status" value="1"/>
</dbReference>
<dbReference type="InterPro" id="IPR041711">
    <property type="entry name" value="Met-tRNA-FMT_N"/>
</dbReference>
<dbReference type="Gene3D" id="3.40.50.12230">
    <property type="match status" value="1"/>
</dbReference>
<sequence length="310" mass="33387">MRIVFMGTPDFAASHLEVLLQSNYNVVGVFSQPDRPKGRGRKLMPTPVKLVSLKYGIPVFQPDSVNTGDGFDTLCKLSPDVIITVAYGKLLKKRVIELPSLGCYNVHASLLPKYRGAAPIQRTLENGETKTGITIFKIDEGMDSGPIAMAESIDIEISDNFGTLFEKLKTLGIKMLLDFAGSLDSHRPFLIPQNDEEASFAPKILPEDLLLKDFSSATRVFNKIRAFDPAPGVRTSLGGEIIKLFGARPGAEETAGVDGEIVEIDDSGIVVSCGSGSVIISLVQFSGKKKMRPMDALSGRLLGKGMVLGG</sequence>
<dbReference type="InterPro" id="IPR044135">
    <property type="entry name" value="Met-tRNA-FMT_C"/>
</dbReference>
<dbReference type="SUPFAM" id="SSF50486">
    <property type="entry name" value="FMT C-terminal domain-like"/>
    <property type="match status" value="1"/>
</dbReference>
<protein>
    <recommendedName>
        <fullName evidence="2 5">Methionyl-tRNA formyltransferase</fullName>
        <ecNumber evidence="2 5">2.1.2.9</ecNumber>
    </recommendedName>
</protein>
<evidence type="ECO:0000256" key="1">
    <source>
        <dbReference type="ARBA" id="ARBA00010699"/>
    </source>
</evidence>
<dbReference type="InterPro" id="IPR036477">
    <property type="entry name" value="Formyl_transf_N_sf"/>
</dbReference>
<dbReference type="PANTHER" id="PTHR11138">
    <property type="entry name" value="METHIONYL-TRNA FORMYLTRANSFERASE"/>
    <property type="match status" value="1"/>
</dbReference>
<dbReference type="Proteomes" id="UP000250796">
    <property type="component" value="Chromosome MESINF"/>
</dbReference>
<dbReference type="GO" id="GO:0004479">
    <property type="term" value="F:methionyl-tRNA formyltransferase activity"/>
    <property type="evidence" value="ECO:0007669"/>
    <property type="project" value="UniProtKB-UniRule"/>
</dbReference>
<feature type="domain" description="Formyl transferase N-terminal" evidence="6">
    <location>
        <begin position="1"/>
        <end position="177"/>
    </location>
</feature>